<feature type="region of interest" description="Disordered" evidence="1">
    <location>
        <begin position="1"/>
        <end position="46"/>
    </location>
</feature>
<dbReference type="RefSeq" id="WP_379485020.1">
    <property type="nucleotide sequence ID" value="NZ_JBHMCF010000047.1"/>
</dbReference>
<name>A0ABV5P1E1_9ACTN</name>
<proteinExistence type="predicted"/>
<organism evidence="2 3">
    <name type="scientific">Nonomuraea salmonea</name>
    <dbReference type="NCBI Taxonomy" id="46181"/>
    <lineage>
        <taxon>Bacteria</taxon>
        <taxon>Bacillati</taxon>
        <taxon>Actinomycetota</taxon>
        <taxon>Actinomycetes</taxon>
        <taxon>Streptosporangiales</taxon>
        <taxon>Streptosporangiaceae</taxon>
        <taxon>Nonomuraea</taxon>
    </lineage>
</organism>
<protein>
    <submittedName>
        <fullName evidence="2">Uncharacterized protein</fullName>
    </submittedName>
</protein>
<evidence type="ECO:0000313" key="3">
    <source>
        <dbReference type="Proteomes" id="UP001589568"/>
    </source>
</evidence>
<accession>A0ABV5P1E1</accession>
<evidence type="ECO:0000313" key="2">
    <source>
        <dbReference type="EMBL" id="MFB9476332.1"/>
    </source>
</evidence>
<reference evidence="2 3" key="1">
    <citation type="submission" date="2024-09" db="EMBL/GenBank/DDBJ databases">
        <authorList>
            <person name="Sun Q."/>
            <person name="Mori K."/>
        </authorList>
    </citation>
    <scope>NUCLEOTIDE SEQUENCE [LARGE SCALE GENOMIC DNA]</scope>
    <source>
        <strain evidence="2 3">JCM 3324</strain>
    </source>
</reference>
<comment type="caution">
    <text evidence="2">The sequence shown here is derived from an EMBL/GenBank/DDBJ whole genome shotgun (WGS) entry which is preliminary data.</text>
</comment>
<feature type="compositionally biased region" description="Low complexity" evidence="1">
    <location>
        <begin position="17"/>
        <end position="30"/>
    </location>
</feature>
<dbReference type="Proteomes" id="UP001589568">
    <property type="component" value="Unassembled WGS sequence"/>
</dbReference>
<sequence>MAKSTPPQATHEPGTYAGALAGDPDAPAGPVTRADPATAERAPYRGTPAARRQLAGLAFAARRLARGDAGAAPAVAVVYVAGGDEELTLRRVHQALRELGGDVVRGSVIFTGSLWQAVLTVFKRQAGAGRVESAVGLAVSAGENKLYFETQAAITKTNAEAIATLLDSLGDATIGLVFVGNLLAMKIDGTTVGMELTPRQAAYLRDNPALHRDPAAALEAMERIRVQGA</sequence>
<evidence type="ECO:0000256" key="1">
    <source>
        <dbReference type="SAM" id="MobiDB-lite"/>
    </source>
</evidence>
<gene>
    <name evidence="2" type="ORF">ACFFR3_43130</name>
</gene>
<dbReference type="EMBL" id="JBHMCF010000047">
    <property type="protein sequence ID" value="MFB9476332.1"/>
    <property type="molecule type" value="Genomic_DNA"/>
</dbReference>
<keyword evidence="3" id="KW-1185">Reference proteome</keyword>